<dbReference type="InParanoid" id="A0A3Q7HZK3"/>
<reference evidence="1" key="1">
    <citation type="journal article" date="2012" name="Nature">
        <title>The tomato genome sequence provides insights into fleshy fruit evolution.</title>
        <authorList>
            <consortium name="Tomato Genome Consortium"/>
        </authorList>
    </citation>
    <scope>NUCLEOTIDE SEQUENCE [LARGE SCALE GENOMIC DNA]</scope>
    <source>
        <strain evidence="1">cv. Heinz 1706</strain>
    </source>
</reference>
<protein>
    <submittedName>
        <fullName evidence="1">Uncharacterized protein</fullName>
    </submittedName>
</protein>
<evidence type="ECO:0000313" key="1">
    <source>
        <dbReference type="EnsemblPlants" id="Solyc09g018785.1.1"/>
    </source>
</evidence>
<accession>A0A3Q7HZK3</accession>
<dbReference type="Gramene" id="Solyc09g018785.1.1">
    <property type="protein sequence ID" value="Solyc09g018785.1.1"/>
    <property type="gene ID" value="Solyc09g018785.1"/>
</dbReference>
<proteinExistence type="predicted"/>
<dbReference type="AlphaFoldDB" id="A0A3Q7HZK3"/>
<organism evidence="1">
    <name type="scientific">Solanum lycopersicum</name>
    <name type="common">Tomato</name>
    <name type="synonym">Lycopersicon esculentum</name>
    <dbReference type="NCBI Taxonomy" id="4081"/>
    <lineage>
        <taxon>Eukaryota</taxon>
        <taxon>Viridiplantae</taxon>
        <taxon>Streptophyta</taxon>
        <taxon>Embryophyta</taxon>
        <taxon>Tracheophyta</taxon>
        <taxon>Spermatophyta</taxon>
        <taxon>Magnoliopsida</taxon>
        <taxon>eudicotyledons</taxon>
        <taxon>Gunneridae</taxon>
        <taxon>Pentapetalae</taxon>
        <taxon>asterids</taxon>
        <taxon>lamiids</taxon>
        <taxon>Solanales</taxon>
        <taxon>Solanaceae</taxon>
        <taxon>Solanoideae</taxon>
        <taxon>Solaneae</taxon>
        <taxon>Solanum</taxon>
        <taxon>Solanum subgen. Lycopersicon</taxon>
    </lineage>
</organism>
<name>A0A3Q7HZK3_SOLLC</name>
<dbReference type="Proteomes" id="UP000004994">
    <property type="component" value="Chromosome 9"/>
</dbReference>
<keyword evidence="2" id="KW-1185">Reference proteome</keyword>
<evidence type="ECO:0000313" key="2">
    <source>
        <dbReference type="Proteomes" id="UP000004994"/>
    </source>
</evidence>
<reference evidence="1" key="2">
    <citation type="submission" date="2019-01" db="UniProtKB">
        <authorList>
            <consortium name="EnsemblPlants"/>
        </authorList>
    </citation>
    <scope>IDENTIFICATION</scope>
    <source>
        <strain evidence="1">cv. Heinz 1706</strain>
    </source>
</reference>
<sequence length="94" mass="10349">MELDRLCTDVDALAFAPPPPPSFGPSLPIVGDKVLLALFGEDISSAGRKHMRSNVDIGDEDDEHAKSRSDVLDFHEMNNAGDRLVSALYLKRRK</sequence>
<dbReference type="EnsemblPlants" id="Solyc09g018785.1.1">
    <property type="protein sequence ID" value="Solyc09g018785.1.1"/>
    <property type="gene ID" value="Solyc09g018785.1"/>
</dbReference>